<feature type="chain" id="PRO_5046789982" evidence="5">
    <location>
        <begin position="19"/>
        <end position="208"/>
    </location>
</feature>
<keyword evidence="8" id="KW-1185">Reference proteome</keyword>
<dbReference type="InterPro" id="IPR000064">
    <property type="entry name" value="NLP_P60_dom"/>
</dbReference>
<dbReference type="EMBL" id="JBFYGN010000018">
    <property type="protein sequence ID" value="MEX8194174.1"/>
    <property type="molecule type" value="Genomic_DNA"/>
</dbReference>
<keyword evidence="3" id="KW-0378">Hydrolase</keyword>
<proteinExistence type="inferred from homology"/>
<name>A0ABV3ZX58_9BURK</name>
<reference evidence="7 8" key="1">
    <citation type="journal article" date="2013" name="Int. J. Syst. Evol. Microbiol.">
        <title>Comamonas guangdongensis sp. nov., isolated from subterranean forest sediment, and emended description of the genus Comamonas.</title>
        <authorList>
            <person name="Zhang J."/>
            <person name="Wang Y."/>
            <person name="Zhou S."/>
            <person name="Wu C."/>
            <person name="He J."/>
            <person name="Li F."/>
        </authorList>
    </citation>
    <scope>NUCLEOTIDE SEQUENCE [LARGE SCALE GENOMIC DNA]</scope>
    <source>
        <strain evidence="7 8">CCTCC AB2011133</strain>
    </source>
</reference>
<evidence type="ECO:0000313" key="8">
    <source>
        <dbReference type="Proteomes" id="UP001561046"/>
    </source>
</evidence>
<protein>
    <submittedName>
        <fullName evidence="7">C40 family peptidase</fullName>
    </submittedName>
</protein>
<evidence type="ECO:0000256" key="4">
    <source>
        <dbReference type="ARBA" id="ARBA00022807"/>
    </source>
</evidence>
<feature type="signal peptide" evidence="5">
    <location>
        <begin position="1"/>
        <end position="18"/>
    </location>
</feature>
<accession>A0ABV3ZX58</accession>
<keyword evidence="2" id="KW-0645">Protease</keyword>
<dbReference type="SUPFAM" id="SSF54001">
    <property type="entry name" value="Cysteine proteinases"/>
    <property type="match status" value="1"/>
</dbReference>
<dbReference type="RefSeq" id="WP_369339357.1">
    <property type="nucleotide sequence ID" value="NZ_JBFYGN010000018.1"/>
</dbReference>
<keyword evidence="4" id="KW-0788">Thiol protease</keyword>
<dbReference type="InterPro" id="IPR038765">
    <property type="entry name" value="Papain-like_cys_pep_sf"/>
</dbReference>
<evidence type="ECO:0000259" key="6">
    <source>
        <dbReference type="PROSITE" id="PS51935"/>
    </source>
</evidence>
<comment type="caution">
    <text evidence="7">The sequence shown here is derived from an EMBL/GenBank/DDBJ whole genome shotgun (WGS) entry which is preliminary data.</text>
</comment>
<dbReference type="PANTHER" id="PTHR47053">
    <property type="entry name" value="MUREIN DD-ENDOPEPTIDASE MEPH-RELATED"/>
    <property type="match status" value="1"/>
</dbReference>
<gene>
    <name evidence="7" type="ORF">AB6724_15140</name>
</gene>
<sequence length="208" mass="22946">MSRWLIALLFVGVTSAHAAPSDQRDDDMNQLLVNRGLITQLREARHTVAERTSDFVREARQNVTEKTSNLVVTAMGFLGVPYRFGGNSVETGFDCSGFVRAIYSETVGKVLPRRAEEQAQASQQIDRNELKPGDLVFFNTMRRAFSHVGIYVGEGKFIHAPRTGASIRVESMQTSYWARRFDGARRVEGADASAATAAAYSAMAPIQP</sequence>
<organism evidence="7 8">
    <name type="scientific">Comamonas guangdongensis</name>
    <dbReference type="NCBI Taxonomy" id="510515"/>
    <lineage>
        <taxon>Bacteria</taxon>
        <taxon>Pseudomonadati</taxon>
        <taxon>Pseudomonadota</taxon>
        <taxon>Betaproteobacteria</taxon>
        <taxon>Burkholderiales</taxon>
        <taxon>Comamonadaceae</taxon>
        <taxon>Comamonas</taxon>
    </lineage>
</organism>
<evidence type="ECO:0000313" key="7">
    <source>
        <dbReference type="EMBL" id="MEX8194174.1"/>
    </source>
</evidence>
<evidence type="ECO:0000256" key="5">
    <source>
        <dbReference type="SAM" id="SignalP"/>
    </source>
</evidence>
<evidence type="ECO:0000256" key="1">
    <source>
        <dbReference type="ARBA" id="ARBA00007074"/>
    </source>
</evidence>
<dbReference type="Gene3D" id="3.90.1720.10">
    <property type="entry name" value="endopeptidase domain like (from Nostoc punctiforme)"/>
    <property type="match status" value="1"/>
</dbReference>
<keyword evidence="5" id="KW-0732">Signal</keyword>
<dbReference type="PROSITE" id="PS51935">
    <property type="entry name" value="NLPC_P60"/>
    <property type="match status" value="1"/>
</dbReference>
<dbReference type="Pfam" id="PF00877">
    <property type="entry name" value="NLPC_P60"/>
    <property type="match status" value="1"/>
</dbReference>
<evidence type="ECO:0000256" key="3">
    <source>
        <dbReference type="ARBA" id="ARBA00022801"/>
    </source>
</evidence>
<dbReference type="InterPro" id="IPR051202">
    <property type="entry name" value="Peptidase_C40"/>
</dbReference>
<feature type="domain" description="NlpC/P60" evidence="6">
    <location>
        <begin position="64"/>
        <end position="188"/>
    </location>
</feature>
<dbReference type="PANTHER" id="PTHR47053:SF1">
    <property type="entry name" value="MUREIN DD-ENDOPEPTIDASE MEPH-RELATED"/>
    <property type="match status" value="1"/>
</dbReference>
<comment type="similarity">
    <text evidence="1">Belongs to the peptidase C40 family.</text>
</comment>
<dbReference type="Proteomes" id="UP001561046">
    <property type="component" value="Unassembled WGS sequence"/>
</dbReference>
<evidence type="ECO:0000256" key="2">
    <source>
        <dbReference type="ARBA" id="ARBA00022670"/>
    </source>
</evidence>